<feature type="domain" description="V-SNARE coiled-coil homology" evidence="3">
    <location>
        <begin position="13"/>
        <end position="73"/>
    </location>
</feature>
<keyword evidence="1" id="KW-0175">Coiled coil</keyword>
<dbReference type="InterPro" id="IPR016444">
    <property type="entry name" value="Synaptobrevin/VAMP"/>
</dbReference>
<dbReference type="EMBL" id="CAJOBD010005756">
    <property type="protein sequence ID" value="CAF4041727.1"/>
    <property type="molecule type" value="Genomic_DNA"/>
</dbReference>
<dbReference type="InterPro" id="IPR001388">
    <property type="entry name" value="Synaptobrevin-like"/>
</dbReference>
<dbReference type="AlphaFoldDB" id="A0A819EU82"/>
<dbReference type="SUPFAM" id="SSF58038">
    <property type="entry name" value="SNARE fusion complex"/>
    <property type="match status" value="1"/>
</dbReference>
<dbReference type="Proteomes" id="UP000663882">
    <property type="component" value="Unassembled WGS sequence"/>
</dbReference>
<dbReference type="EMBL" id="CAJOAX010000618">
    <property type="protein sequence ID" value="CAF3624361.1"/>
    <property type="molecule type" value="Genomic_DNA"/>
</dbReference>
<dbReference type="Proteomes" id="UP000663874">
    <property type="component" value="Unassembled WGS sequence"/>
</dbReference>
<dbReference type="Proteomes" id="UP000663854">
    <property type="component" value="Unassembled WGS sequence"/>
</dbReference>
<dbReference type="Gene3D" id="1.20.5.110">
    <property type="match status" value="1"/>
</dbReference>
<proteinExistence type="predicted"/>
<comment type="caution">
    <text evidence="11">The sequence shown here is derived from an EMBL/GenBank/DDBJ whole genome shotgun (WGS) entry which is preliminary data.</text>
</comment>
<evidence type="ECO:0000259" key="3">
    <source>
        <dbReference type="PROSITE" id="PS50892"/>
    </source>
</evidence>
<reference evidence="11" key="1">
    <citation type="submission" date="2021-02" db="EMBL/GenBank/DDBJ databases">
        <authorList>
            <person name="Nowell W R."/>
        </authorList>
    </citation>
    <scope>NUCLEOTIDE SEQUENCE</scope>
</reference>
<organism evidence="11 14">
    <name type="scientific">Rotaria sordida</name>
    <dbReference type="NCBI Taxonomy" id="392033"/>
    <lineage>
        <taxon>Eukaryota</taxon>
        <taxon>Metazoa</taxon>
        <taxon>Spiralia</taxon>
        <taxon>Gnathifera</taxon>
        <taxon>Rotifera</taxon>
        <taxon>Eurotatoria</taxon>
        <taxon>Bdelloidea</taxon>
        <taxon>Philodinida</taxon>
        <taxon>Philodinidae</taxon>
        <taxon>Rotaria</taxon>
    </lineage>
</organism>
<feature type="transmembrane region" description="Helical" evidence="2">
    <location>
        <begin position="77"/>
        <end position="97"/>
    </location>
</feature>
<evidence type="ECO:0000313" key="14">
    <source>
        <dbReference type="Proteomes" id="UP000663874"/>
    </source>
</evidence>
<dbReference type="InterPro" id="IPR042855">
    <property type="entry name" value="V_SNARE_CC"/>
</dbReference>
<evidence type="ECO:0000313" key="5">
    <source>
        <dbReference type="EMBL" id="CAF0882731.1"/>
    </source>
</evidence>
<evidence type="ECO:0000313" key="11">
    <source>
        <dbReference type="EMBL" id="CAF3857583.1"/>
    </source>
</evidence>
<name>A0A819EU82_9BILA</name>
<dbReference type="OrthoDB" id="190375at2759"/>
<dbReference type="EMBL" id="CAJNOO010000311">
    <property type="protein sequence ID" value="CAF0900921.1"/>
    <property type="molecule type" value="Genomic_DNA"/>
</dbReference>
<dbReference type="Proteomes" id="UP000663836">
    <property type="component" value="Unassembled WGS sequence"/>
</dbReference>
<dbReference type="Proteomes" id="UP000663864">
    <property type="component" value="Unassembled WGS sequence"/>
</dbReference>
<sequence length="102" mass="11851">MNDQGDNQINNNNLNELRADVAATTDVLKVTVEKLVQRGDNLDALNDRAETLNSTSYHFRGAARRVNRHMRWQNYKLTIFMIFVVLCIIVIIILMALHPWRK</sequence>
<dbReference type="EMBL" id="CAJNOL010000144">
    <property type="protein sequence ID" value="CAF0882731.1"/>
    <property type="molecule type" value="Genomic_DNA"/>
</dbReference>
<keyword evidence="2" id="KW-1133">Transmembrane helix</keyword>
<dbReference type="PANTHER" id="PTHR45701">
    <property type="entry name" value="SYNAPTOBREVIN FAMILY MEMBER"/>
    <property type="match status" value="1"/>
</dbReference>
<accession>A0A819EU82</accession>
<dbReference type="GO" id="GO:0016020">
    <property type="term" value="C:membrane"/>
    <property type="evidence" value="ECO:0007669"/>
    <property type="project" value="InterPro"/>
</dbReference>
<dbReference type="PRINTS" id="PR00219">
    <property type="entry name" value="SYNAPTOBREVN"/>
</dbReference>
<dbReference type="GO" id="GO:0016192">
    <property type="term" value="P:vesicle-mediated transport"/>
    <property type="evidence" value="ECO:0007669"/>
    <property type="project" value="InterPro"/>
</dbReference>
<dbReference type="Proteomes" id="UP000663823">
    <property type="component" value="Unassembled WGS sequence"/>
</dbReference>
<evidence type="ECO:0000313" key="12">
    <source>
        <dbReference type="EMBL" id="CAF4041727.1"/>
    </source>
</evidence>
<dbReference type="Pfam" id="PF00957">
    <property type="entry name" value="Synaptobrevin"/>
    <property type="match status" value="1"/>
</dbReference>
<evidence type="ECO:0000313" key="13">
    <source>
        <dbReference type="Proteomes" id="UP000663870"/>
    </source>
</evidence>
<dbReference type="Proteomes" id="UP000663889">
    <property type="component" value="Unassembled WGS sequence"/>
</dbReference>
<protein>
    <recommendedName>
        <fullName evidence="3">V-SNARE coiled-coil homology domain-containing protein</fullName>
    </recommendedName>
</protein>
<dbReference type="EMBL" id="CAJNOT010000648">
    <property type="protein sequence ID" value="CAF1044904.1"/>
    <property type="molecule type" value="Genomic_DNA"/>
</dbReference>
<dbReference type="Proteomes" id="UP000663870">
    <property type="component" value="Unassembled WGS sequence"/>
</dbReference>
<evidence type="ECO:0000313" key="8">
    <source>
        <dbReference type="EMBL" id="CAF0900921.1"/>
    </source>
</evidence>
<evidence type="ECO:0000256" key="1">
    <source>
        <dbReference type="PROSITE-ProRule" id="PRU00290"/>
    </source>
</evidence>
<dbReference type="EMBL" id="CAJNOH010000137">
    <property type="protein sequence ID" value="CAF0899061.1"/>
    <property type="molecule type" value="Genomic_DNA"/>
</dbReference>
<evidence type="ECO:0000313" key="9">
    <source>
        <dbReference type="EMBL" id="CAF1044904.1"/>
    </source>
</evidence>
<dbReference type="EMBL" id="CAJOBE010003031">
    <property type="protein sequence ID" value="CAF3857583.1"/>
    <property type="molecule type" value="Genomic_DNA"/>
</dbReference>
<dbReference type="EMBL" id="CAJNOL010000145">
    <property type="protein sequence ID" value="CAF0883666.1"/>
    <property type="molecule type" value="Genomic_DNA"/>
</dbReference>
<evidence type="ECO:0000313" key="4">
    <source>
        <dbReference type="EMBL" id="CAF0879382.1"/>
    </source>
</evidence>
<dbReference type="PROSITE" id="PS50892">
    <property type="entry name" value="V_SNARE"/>
    <property type="match status" value="1"/>
</dbReference>
<evidence type="ECO:0000256" key="2">
    <source>
        <dbReference type="SAM" id="Phobius"/>
    </source>
</evidence>
<evidence type="ECO:0000313" key="10">
    <source>
        <dbReference type="EMBL" id="CAF3624361.1"/>
    </source>
</evidence>
<keyword evidence="2" id="KW-0812">Transmembrane</keyword>
<gene>
    <name evidence="11" type="ORF">FNK824_LOCUS18284</name>
    <name evidence="12" type="ORF">JBS370_LOCUS28539</name>
    <name evidence="5" type="ORF">JXQ802_LOCUS8237</name>
    <name evidence="6" type="ORF">JXQ802_LOCUS8284</name>
    <name evidence="10" type="ORF">OTI717_LOCUS7976</name>
    <name evidence="7" type="ORF">PYM288_LOCUS9427</name>
    <name evidence="8" type="ORF">RFH988_LOCUS8978</name>
    <name evidence="4" type="ORF">SEV965_LOCUS4538</name>
    <name evidence="9" type="ORF">ZHD862_LOCUS14744</name>
</gene>
<evidence type="ECO:0000313" key="6">
    <source>
        <dbReference type="EMBL" id="CAF0883666.1"/>
    </source>
</evidence>
<dbReference type="EMBL" id="CAJNOU010000131">
    <property type="protein sequence ID" value="CAF0879382.1"/>
    <property type="molecule type" value="Genomic_DNA"/>
</dbReference>
<keyword evidence="2" id="KW-0472">Membrane</keyword>
<evidence type="ECO:0000313" key="7">
    <source>
        <dbReference type="EMBL" id="CAF0899061.1"/>
    </source>
</evidence>
<keyword evidence="13" id="KW-1185">Reference proteome</keyword>